<dbReference type="CDD" id="cd07900">
    <property type="entry name" value="Adenylation_DNA_ligase_I_Euk"/>
    <property type="match status" value="1"/>
</dbReference>
<evidence type="ECO:0000256" key="12">
    <source>
        <dbReference type="ARBA" id="ARBA00023306"/>
    </source>
</evidence>
<dbReference type="GO" id="GO:0071897">
    <property type="term" value="P:DNA biosynthetic process"/>
    <property type="evidence" value="ECO:0007669"/>
    <property type="project" value="InterPro"/>
</dbReference>
<dbReference type="FunFam" id="3.30.470.30:FF:000002">
    <property type="entry name" value="DNA ligase"/>
    <property type="match status" value="1"/>
</dbReference>
<reference evidence="19" key="1">
    <citation type="submission" date="2022-11" db="UniProtKB">
        <authorList>
            <consortium name="WormBaseParasite"/>
        </authorList>
    </citation>
    <scope>IDENTIFICATION</scope>
</reference>
<dbReference type="GO" id="GO:0006310">
    <property type="term" value="P:DNA recombination"/>
    <property type="evidence" value="ECO:0007669"/>
    <property type="project" value="UniProtKB-KW"/>
</dbReference>
<dbReference type="CDD" id="cd07969">
    <property type="entry name" value="OBF_DNA_ligase_I"/>
    <property type="match status" value="1"/>
</dbReference>
<evidence type="ECO:0000256" key="7">
    <source>
        <dbReference type="ARBA" id="ARBA00022763"/>
    </source>
</evidence>
<evidence type="ECO:0000313" key="18">
    <source>
        <dbReference type="Proteomes" id="UP000887540"/>
    </source>
</evidence>
<dbReference type="FunFam" id="2.40.50.140:FF:000062">
    <property type="entry name" value="DNA ligase"/>
    <property type="match status" value="1"/>
</dbReference>
<evidence type="ECO:0000313" key="19">
    <source>
        <dbReference type="WBParaSite" id="ACRNAN_scaffold10178.g23352.t1"/>
    </source>
</evidence>
<dbReference type="Gene3D" id="1.10.3260.10">
    <property type="entry name" value="DNA ligase, ATP-dependent, N-terminal domain"/>
    <property type="match status" value="1"/>
</dbReference>
<dbReference type="GO" id="GO:0051301">
    <property type="term" value="P:cell division"/>
    <property type="evidence" value="ECO:0007669"/>
    <property type="project" value="UniProtKB-KW"/>
</dbReference>
<keyword evidence="9 15" id="KW-0233">DNA recombination</keyword>
<dbReference type="FunFam" id="1.10.3260.10:FF:000001">
    <property type="entry name" value="DNA ligase"/>
    <property type="match status" value="1"/>
</dbReference>
<dbReference type="InterPro" id="IPR000977">
    <property type="entry name" value="DNA_ligase_ATP-dep"/>
</dbReference>
<dbReference type="PROSITE" id="PS50160">
    <property type="entry name" value="DNA_LIGASE_A3"/>
    <property type="match status" value="1"/>
</dbReference>
<dbReference type="WBParaSite" id="ACRNAN_scaffold10178.g23352.t1">
    <property type="protein sequence ID" value="ACRNAN_scaffold10178.g23352.t1"/>
    <property type="gene ID" value="ACRNAN_scaffold10178.g23352"/>
</dbReference>
<dbReference type="Pfam" id="PF04675">
    <property type="entry name" value="DNA_ligase_A_N"/>
    <property type="match status" value="1"/>
</dbReference>
<dbReference type="InterPro" id="IPR012340">
    <property type="entry name" value="NA-bd_OB-fold"/>
</dbReference>
<dbReference type="Proteomes" id="UP000887540">
    <property type="component" value="Unplaced"/>
</dbReference>
<dbReference type="GO" id="GO:1903461">
    <property type="term" value="P:Okazaki fragment processing involved in mitotic DNA replication"/>
    <property type="evidence" value="ECO:0007669"/>
    <property type="project" value="TreeGrafter"/>
</dbReference>
<dbReference type="Pfam" id="PF04679">
    <property type="entry name" value="DNA_ligase_A_C"/>
    <property type="match status" value="1"/>
</dbReference>
<dbReference type="InterPro" id="IPR012308">
    <property type="entry name" value="DNA_ligase_ATP-dep_N"/>
</dbReference>
<evidence type="ECO:0000256" key="5">
    <source>
        <dbReference type="ARBA" id="ARBA00022705"/>
    </source>
</evidence>
<comment type="similarity">
    <text evidence="2 16">Belongs to the ATP-dependent DNA ligase family.</text>
</comment>
<evidence type="ECO:0000256" key="13">
    <source>
        <dbReference type="ARBA" id="ARBA00034003"/>
    </source>
</evidence>
<keyword evidence="8 15" id="KW-0067">ATP-binding</keyword>
<dbReference type="GO" id="GO:0003677">
    <property type="term" value="F:DNA binding"/>
    <property type="evidence" value="ECO:0007669"/>
    <property type="project" value="InterPro"/>
</dbReference>
<protein>
    <recommendedName>
        <fullName evidence="15">DNA ligase</fullName>
        <ecNumber evidence="15">6.5.1.1</ecNumber>
    </recommendedName>
</protein>
<evidence type="ECO:0000259" key="17">
    <source>
        <dbReference type="PROSITE" id="PS50160"/>
    </source>
</evidence>
<dbReference type="InterPro" id="IPR036599">
    <property type="entry name" value="DNA_ligase_N_sf"/>
</dbReference>
<dbReference type="GO" id="GO:0005524">
    <property type="term" value="F:ATP binding"/>
    <property type="evidence" value="ECO:0007669"/>
    <property type="project" value="UniProtKB-KW"/>
</dbReference>
<dbReference type="InterPro" id="IPR016059">
    <property type="entry name" value="DNA_ligase_ATP-dep_CS"/>
</dbReference>
<keyword evidence="4" id="KW-0132">Cell division</keyword>
<keyword evidence="18" id="KW-1185">Reference proteome</keyword>
<keyword evidence="10 15" id="KW-0234">DNA repair</keyword>
<dbReference type="InterPro" id="IPR050191">
    <property type="entry name" value="ATP-dep_DNA_ligase"/>
</dbReference>
<dbReference type="EC" id="6.5.1.1" evidence="15"/>
<evidence type="ECO:0000256" key="9">
    <source>
        <dbReference type="ARBA" id="ARBA00023172"/>
    </source>
</evidence>
<comment type="function">
    <text evidence="14">DNA ligase that seals nicks in double-stranded DNA during DNA replication, DNA recombination and DNA repair.</text>
</comment>
<keyword evidence="11" id="KW-0539">Nucleus</keyword>
<sequence length="640" mass="71775">MSESIVELTKWKAGDKIPYLALAKTLERIEATSSRLEIIKILSEFFARAIELSPKDLPLSVYLCVNQLGPTYEGLELGLAETNLIKAIAAATGRTVDQIKKDLQQKGDLGIVAQDSRSNQRMLMQPPPLTVPFVFNKLKEIAKMSGNASMDKKVKAIHGLLVPCKECEARYLVRGLQGKLRIGLAEQSLLVALANAFTKTELNNKGEKLGPEKLKEKMAQDALTLKTTYCECPNYDKVIATALEFGIEALPEKCKLMPGIPLKPMLAHPTKGVTEVMKRFGNAVFACEWKYDGERCQIHRNEKGEVALFSRNQENHTGKFPDIIERLPNCLKSSTTDFIADGEVVAWDTENKSILPFQTLSTRKRKNVGDGEIKVQVCVFLFDLLYLNGRSLVQESYRERRRLLHENFSEVPGSVVFAQSLDTTDTEEIGVFLDEAVKGNCEGLMVKTLDEHATYEIAKRSRSWLKLKKDYLDGIGDTLDLVVIGGYCGTGKRTGVYGGYLLAIYDPRSEEFQSICKIGTGLTDENLKTQYQEFVELRIPKAPHYYAYDPSIAPDHWFTPKIVWEIKAADLSISPRHLAARGLVDPDKGISLRFPRFIRARDDKEAEDSTSPQQVADMYRNQEQIKNSIAAVENGDEDEY</sequence>
<dbReference type="GO" id="GO:0003910">
    <property type="term" value="F:DNA ligase (ATP) activity"/>
    <property type="evidence" value="ECO:0007669"/>
    <property type="project" value="UniProtKB-EC"/>
</dbReference>
<evidence type="ECO:0000256" key="2">
    <source>
        <dbReference type="ARBA" id="ARBA00007572"/>
    </source>
</evidence>
<dbReference type="Gene3D" id="3.30.1490.70">
    <property type="match status" value="1"/>
</dbReference>
<dbReference type="Gene3D" id="3.30.470.30">
    <property type="entry name" value="DNA ligase/mRNA capping enzyme"/>
    <property type="match status" value="1"/>
</dbReference>
<keyword evidence="12" id="KW-0131">Cell cycle</keyword>
<dbReference type="Pfam" id="PF01068">
    <property type="entry name" value="DNA_ligase_A_M"/>
    <property type="match status" value="1"/>
</dbReference>
<evidence type="ECO:0000256" key="4">
    <source>
        <dbReference type="ARBA" id="ARBA00022618"/>
    </source>
</evidence>
<evidence type="ECO:0000256" key="3">
    <source>
        <dbReference type="ARBA" id="ARBA00022598"/>
    </source>
</evidence>
<name>A0A914CGF4_9BILA</name>
<dbReference type="PROSITE" id="PS00697">
    <property type="entry name" value="DNA_LIGASE_A1"/>
    <property type="match status" value="1"/>
</dbReference>
<dbReference type="SUPFAM" id="SSF117018">
    <property type="entry name" value="ATP-dependent DNA ligase DNA-binding domain"/>
    <property type="match status" value="1"/>
</dbReference>
<organism evidence="18 19">
    <name type="scientific">Acrobeloides nanus</name>
    <dbReference type="NCBI Taxonomy" id="290746"/>
    <lineage>
        <taxon>Eukaryota</taxon>
        <taxon>Metazoa</taxon>
        <taxon>Ecdysozoa</taxon>
        <taxon>Nematoda</taxon>
        <taxon>Chromadorea</taxon>
        <taxon>Rhabditida</taxon>
        <taxon>Tylenchina</taxon>
        <taxon>Cephalobomorpha</taxon>
        <taxon>Cephaloboidea</taxon>
        <taxon>Cephalobidae</taxon>
        <taxon>Acrobeloides</taxon>
    </lineage>
</organism>
<dbReference type="InterPro" id="IPR012309">
    <property type="entry name" value="DNA_ligase_ATP-dep_C"/>
</dbReference>
<evidence type="ECO:0000256" key="14">
    <source>
        <dbReference type="ARBA" id="ARBA00054532"/>
    </source>
</evidence>
<dbReference type="GO" id="GO:0006281">
    <property type="term" value="P:DNA repair"/>
    <property type="evidence" value="ECO:0007669"/>
    <property type="project" value="UniProtKB-KW"/>
</dbReference>
<dbReference type="PROSITE" id="PS00333">
    <property type="entry name" value="DNA_LIGASE_A2"/>
    <property type="match status" value="1"/>
</dbReference>
<dbReference type="GO" id="GO:0005634">
    <property type="term" value="C:nucleus"/>
    <property type="evidence" value="ECO:0007669"/>
    <property type="project" value="UniProtKB-SubCell"/>
</dbReference>
<keyword evidence="5" id="KW-0235">DNA replication</keyword>
<evidence type="ECO:0000256" key="6">
    <source>
        <dbReference type="ARBA" id="ARBA00022741"/>
    </source>
</evidence>
<keyword evidence="6 15" id="KW-0547">Nucleotide-binding</keyword>
<keyword evidence="3 15" id="KW-0436">Ligase</keyword>
<evidence type="ECO:0000256" key="15">
    <source>
        <dbReference type="RuleBase" id="RU000617"/>
    </source>
</evidence>
<evidence type="ECO:0000256" key="11">
    <source>
        <dbReference type="ARBA" id="ARBA00023242"/>
    </source>
</evidence>
<dbReference type="AlphaFoldDB" id="A0A914CGF4"/>
<dbReference type="PANTHER" id="PTHR45674">
    <property type="entry name" value="DNA LIGASE 1/3 FAMILY MEMBER"/>
    <property type="match status" value="1"/>
</dbReference>
<accession>A0A914CGF4</accession>
<dbReference type="InterPro" id="IPR012310">
    <property type="entry name" value="DNA_ligase_ATP-dep_cent"/>
</dbReference>
<feature type="domain" description="ATP-dependent DNA ligase family profile" evidence="17">
    <location>
        <begin position="370"/>
        <end position="506"/>
    </location>
</feature>
<evidence type="ECO:0000256" key="8">
    <source>
        <dbReference type="ARBA" id="ARBA00022840"/>
    </source>
</evidence>
<evidence type="ECO:0000256" key="1">
    <source>
        <dbReference type="ARBA" id="ARBA00004123"/>
    </source>
</evidence>
<dbReference type="Gene3D" id="2.40.50.140">
    <property type="entry name" value="Nucleic acid-binding proteins"/>
    <property type="match status" value="1"/>
</dbReference>
<comment type="catalytic activity">
    <reaction evidence="13 15">
        <text>ATP + (deoxyribonucleotide)n-3'-hydroxyl + 5'-phospho-(deoxyribonucleotide)m = (deoxyribonucleotide)n+m + AMP + diphosphate.</text>
        <dbReference type="EC" id="6.5.1.1"/>
    </reaction>
</comment>
<evidence type="ECO:0000256" key="10">
    <source>
        <dbReference type="ARBA" id="ARBA00023204"/>
    </source>
</evidence>
<keyword evidence="7 15" id="KW-0227">DNA damage</keyword>
<dbReference type="SUPFAM" id="SSF56091">
    <property type="entry name" value="DNA ligase/mRNA capping enzyme, catalytic domain"/>
    <property type="match status" value="1"/>
</dbReference>
<evidence type="ECO:0000256" key="16">
    <source>
        <dbReference type="RuleBase" id="RU004196"/>
    </source>
</evidence>
<proteinExistence type="inferred from homology"/>
<dbReference type="NCBIfam" id="TIGR00574">
    <property type="entry name" value="dnl1"/>
    <property type="match status" value="1"/>
</dbReference>
<dbReference type="SUPFAM" id="SSF50249">
    <property type="entry name" value="Nucleic acid-binding proteins"/>
    <property type="match status" value="1"/>
</dbReference>
<comment type="subcellular location">
    <subcellularLocation>
        <location evidence="1">Nucleus</location>
    </subcellularLocation>
</comment>
<dbReference type="PANTHER" id="PTHR45674:SF4">
    <property type="entry name" value="DNA LIGASE 1"/>
    <property type="match status" value="1"/>
</dbReference>
<dbReference type="GO" id="GO:0005739">
    <property type="term" value="C:mitochondrion"/>
    <property type="evidence" value="ECO:0007669"/>
    <property type="project" value="TreeGrafter"/>
</dbReference>